<name>A0A9N9MBR1_9CUCU</name>
<dbReference type="PANTHER" id="PTHR31061">
    <property type="entry name" value="LD22376P"/>
    <property type="match status" value="1"/>
</dbReference>
<feature type="transmembrane region" description="Helical" evidence="1">
    <location>
        <begin position="326"/>
        <end position="345"/>
    </location>
</feature>
<dbReference type="EMBL" id="OU892286">
    <property type="protein sequence ID" value="CAG9761570.1"/>
    <property type="molecule type" value="Genomic_DNA"/>
</dbReference>
<proteinExistence type="predicted"/>
<feature type="domain" description="DUF5009" evidence="2">
    <location>
        <begin position="213"/>
        <end position="297"/>
    </location>
</feature>
<feature type="transmembrane region" description="Helical" evidence="1">
    <location>
        <begin position="186"/>
        <end position="207"/>
    </location>
</feature>
<feature type="transmembrane region" description="Helical" evidence="1">
    <location>
        <begin position="255"/>
        <end position="275"/>
    </location>
</feature>
<dbReference type="Proteomes" id="UP001152799">
    <property type="component" value="Chromosome 10"/>
</dbReference>
<dbReference type="Pfam" id="PF16401">
    <property type="entry name" value="DUF5009"/>
    <property type="match status" value="1"/>
</dbReference>
<feature type="transmembrane region" description="Helical" evidence="1">
    <location>
        <begin position="213"/>
        <end position="234"/>
    </location>
</feature>
<dbReference type="PANTHER" id="PTHR31061:SF24">
    <property type="entry name" value="LD22376P"/>
    <property type="match status" value="1"/>
</dbReference>
<accession>A0A9N9MBR1</accession>
<keyword evidence="1" id="KW-1133">Transmembrane helix</keyword>
<protein>
    <recommendedName>
        <fullName evidence="2">DUF5009 domain-containing protein</fullName>
    </recommendedName>
</protein>
<dbReference type="AlphaFoldDB" id="A0A9N9MBR1"/>
<feature type="transmembrane region" description="Helical" evidence="1">
    <location>
        <begin position="404"/>
        <end position="423"/>
    </location>
</feature>
<keyword evidence="1" id="KW-0472">Membrane</keyword>
<gene>
    <name evidence="3" type="ORF">CEUTPL_LOCUS2271</name>
</gene>
<sequence length="565" mass="64733">MLFKNLHQKCLQGVEYLGYDEACVDILNTLNEPVTIFGQYDECHKCNFENLTILGPQKNISLPVSTRSPFELYWSQQGGTENCRFTKLLYEHYRYAWNISSNCPKMEIKEPADDAYLPILMAFVVLFSFGTLWYMVKCIYKNSGRLRQLLAWSTELEEDLTGSAPLVIERPPAIKKHPYRIKSVDVFRGLCIMLMIFVNYGGGQYWFFQHSAWNGITLADLVFPWFLWLMGLSMTVSMQKKLHRAVPRRTIVFQVIRRSLVLLFLGIVVNSSKHILTVAELRLPGVLQRIGITYFVVGMLEVAFTKRIEFESLSCVSDVIQAWPQWLFVSMLVAIHTCVTFLVYVPGCGKGYTGPGGLDDMKQHFNCTGGVAGYIDREVFGHHMLKTAACNKVYENVVYFDPEGILGTLTAVLTVYLGVQAGRTLNTYQNVRDKMIRWVLWGISAILIGGILCEFKRDDGPIPINKQLWSLSYTLVTAGMAFLIQAFLFLMVDILRKWGGRPFFYPGMNAVFLYVGHEIFKNTFPFGWIPTVETHNAYLFMNLWGTFLWVAIAVYLYKHDTFFTI</sequence>
<evidence type="ECO:0000256" key="1">
    <source>
        <dbReference type="SAM" id="Phobius"/>
    </source>
</evidence>
<reference evidence="3" key="1">
    <citation type="submission" date="2022-01" db="EMBL/GenBank/DDBJ databases">
        <authorList>
            <person name="King R."/>
        </authorList>
    </citation>
    <scope>NUCLEOTIDE SEQUENCE</scope>
</reference>
<feature type="transmembrane region" description="Helical" evidence="1">
    <location>
        <begin position="540"/>
        <end position="557"/>
    </location>
</feature>
<evidence type="ECO:0000313" key="3">
    <source>
        <dbReference type="EMBL" id="CAG9761570.1"/>
    </source>
</evidence>
<feature type="transmembrane region" description="Helical" evidence="1">
    <location>
        <begin position="115"/>
        <end position="136"/>
    </location>
</feature>
<dbReference type="InterPro" id="IPR032176">
    <property type="entry name" value="DUF5009"/>
</dbReference>
<dbReference type="OrthoDB" id="2149840at2759"/>
<feature type="transmembrane region" description="Helical" evidence="1">
    <location>
        <begin position="287"/>
        <end position="305"/>
    </location>
</feature>
<feature type="transmembrane region" description="Helical" evidence="1">
    <location>
        <begin position="435"/>
        <end position="452"/>
    </location>
</feature>
<feature type="transmembrane region" description="Helical" evidence="1">
    <location>
        <begin position="472"/>
        <end position="491"/>
    </location>
</feature>
<keyword evidence="4" id="KW-1185">Reference proteome</keyword>
<evidence type="ECO:0000259" key="2">
    <source>
        <dbReference type="Pfam" id="PF16401"/>
    </source>
</evidence>
<organism evidence="3 4">
    <name type="scientific">Ceutorhynchus assimilis</name>
    <name type="common">cabbage seed weevil</name>
    <dbReference type="NCBI Taxonomy" id="467358"/>
    <lineage>
        <taxon>Eukaryota</taxon>
        <taxon>Metazoa</taxon>
        <taxon>Ecdysozoa</taxon>
        <taxon>Arthropoda</taxon>
        <taxon>Hexapoda</taxon>
        <taxon>Insecta</taxon>
        <taxon>Pterygota</taxon>
        <taxon>Neoptera</taxon>
        <taxon>Endopterygota</taxon>
        <taxon>Coleoptera</taxon>
        <taxon>Polyphaga</taxon>
        <taxon>Cucujiformia</taxon>
        <taxon>Curculionidae</taxon>
        <taxon>Ceutorhynchinae</taxon>
        <taxon>Ceutorhynchus</taxon>
    </lineage>
</organism>
<evidence type="ECO:0000313" key="4">
    <source>
        <dbReference type="Proteomes" id="UP001152799"/>
    </source>
</evidence>
<feature type="transmembrane region" description="Helical" evidence="1">
    <location>
        <begin position="503"/>
        <end position="520"/>
    </location>
</feature>
<keyword evidence="1" id="KW-0812">Transmembrane</keyword>